<proteinExistence type="predicted"/>
<gene>
    <name evidence="3" type="ORF">ET471_00810</name>
</gene>
<evidence type="ECO:0000313" key="3">
    <source>
        <dbReference type="EMBL" id="QAY68766.1"/>
    </source>
</evidence>
<keyword evidence="1" id="KW-0812">Transmembrane</keyword>
<keyword evidence="1" id="KW-1133">Transmembrane helix</keyword>
<feature type="transmembrane region" description="Helical" evidence="1">
    <location>
        <begin position="21"/>
        <end position="42"/>
    </location>
</feature>
<sequence>MTRQPHLSVLRRAERESERGSATIEAAILVPAFGLLVLLVVLGGRIALAHQVVQSAAADAARAASLERTTTTAHNAATDAATLTLAGQQLDCAHVDVTVEATGFDAPPGAASTVTVTVSCAVDLADLTAIPGLPGTRTVEATMTSPIDRWRSQ</sequence>
<dbReference type="KEGG" id="xya:ET471_00810"/>
<dbReference type="Pfam" id="PF07811">
    <property type="entry name" value="TadE"/>
    <property type="match status" value="1"/>
</dbReference>
<dbReference type="RefSeq" id="WP_129186168.1">
    <property type="nucleotide sequence ID" value="NZ_CP035493.1"/>
</dbReference>
<accession>A0A4P6F0N9</accession>
<evidence type="ECO:0000259" key="2">
    <source>
        <dbReference type="Pfam" id="PF07811"/>
    </source>
</evidence>
<dbReference type="Proteomes" id="UP000292118">
    <property type="component" value="Chromosome"/>
</dbReference>
<evidence type="ECO:0000313" key="4">
    <source>
        <dbReference type="Proteomes" id="UP000292118"/>
    </source>
</evidence>
<reference evidence="3 4" key="1">
    <citation type="submission" date="2019-01" db="EMBL/GenBank/DDBJ databases">
        <title>Genome sequencing of strain FW10M-9.</title>
        <authorList>
            <person name="Heo J."/>
            <person name="Kim S.-J."/>
            <person name="Kim J.-S."/>
            <person name="Hong S.-B."/>
            <person name="Kwon S.-W."/>
        </authorList>
    </citation>
    <scope>NUCLEOTIDE SEQUENCE [LARGE SCALE GENOMIC DNA]</scope>
    <source>
        <strain evidence="3 4">FW10M-9</strain>
    </source>
</reference>
<dbReference type="OrthoDB" id="4869119at2"/>
<organism evidence="3 4">
    <name type="scientific">Xylanimonas protaetiae</name>
    <dbReference type="NCBI Taxonomy" id="2509457"/>
    <lineage>
        <taxon>Bacteria</taxon>
        <taxon>Bacillati</taxon>
        <taxon>Actinomycetota</taxon>
        <taxon>Actinomycetes</taxon>
        <taxon>Micrococcales</taxon>
        <taxon>Promicromonosporaceae</taxon>
        <taxon>Xylanimonas</taxon>
    </lineage>
</organism>
<evidence type="ECO:0000256" key="1">
    <source>
        <dbReference type="SAM" id="Phobius"/>
    </source>
</evidence>
<keyword evidence="4" id="KW-1185">Reference proteome</keyword>
<dbReference type="AlphaFoldDB" id="A0A4P6F0N9"/>
<keyword evidence="1" id="KW-0472">Membrane</keyword>
<name>A0A4P6F0N9_9MICO</name>
<feature type="domain" description="TadE-like" evidence="2">
    <location>
        <begin position="20"/>
        <end position="62"/>
    </location>
</feature>
<protein>
    <submittedName>
        <fullName evidence="3">Pilus assembly protein</fullName>
    </submittedName>
</protein>
<dbReference type="EMBL" id="CP035493">
    <property type="protein sequence ID" value="QAY68766.1"/>
    <property type="molecule type" value="Genomic_DNA"/>
</dbReference>
<dbReference type="InterPro" id="IPR012495">
    <property type="entry name" value="TadE-like_dom"/>
</dbReference>